<dbReference type="InterPro" id="IPR013520">
    <property type="entry name" value="Ribonucl_H"/>
</dbReference>
<dbReference type="GO" id="GO:0008408">
    <property type="term" value="F:3'-5' exonuclease activity"/>
    <property type="evidence" value="ECO:0007669"/>
    <property type="project" value="InterPro"/>
</dbReference>
<dbReference type="InterPro" id="IPR036397">
    <property type="entry name" value="RNaseH_sf"/>
</dbReference>
<keyword evidence="7" id="KW-0269">Exonuclease</keyword>
<dbReference type="InterPro" id="IPR037431">
    <property type="entry name" value="REX4_DEDDh_dom"/>
</dbReference>
<dbReference type="SMART" id="SM00479">
    <property type="entry name" value="EXOIII"/>
    <property type="match status" value="1"/>
</dbReference>
<dbReference type="PANTHER" id="PTHR12801:SF45">
    <property type="entry name" value="RNA EXONUCLEASE 4"/>
    <property type="match status" value="1"/>
</dbReference>
<dbReference type="Proteomes" id="UP001303373">
    <property type="component" value="Chromosome 13"/>
</dbReference>
<dbReference type="AlphaFoldDB" id="A0AAQ3RCS2"/>
<dbReference type="PANTHER" id="PTHR12801">
    <property type="entry name" value="RNA EXONUCLEASE REXO1 / RECO3 FAMILY MEMBER-RELATED"/>
    <property type="match status" value="1"/>
</dbReference>
<dbReference type="CDD" id="cd06144">
    <property type="entry name" value="REX4_like"/>
    <property type="match status" value="1"/>
</dbReference>
<dbReference type="GO" id="GO:0006364">
    <property type="term" value="P:rRNA processing"/>
    <property type="evidence" value="ECO:0007669"/>
    <property type="project" value="UniProtKB-KW"/>
</dbReference>
<keyword evidence="8" id="KW-0539">Nucleus</keyword>
<evidence type="ECO:0000313" key="12">
    <source>
        <dbReference type="EMBL" id="WPH04575.1"/>
    </source>
</evidence>
<dbReference type="GO" id="GO:0000027">
    <property type="term" value="P:ribosomal large subunit assembly"/>
    <property type="evidence" value="ECO:0007669"/>
    <property type="project" value="TreeGrafter"/>
</dbReference>
<dbReference type="Gene3D" id="3.30.420.10">
    <property type="entry name" value="Ribonuclease H-like superfamily/Ribonuclease H"/>
    <property type="match status" value="1"/>
</dbReference>
<dbReference type="FunFam" id="3.30.420.10:FF:000007">
    <property type="entry name" value="Interferon-stimulated exonuclease gene 20"/>
    <property type="match status" value="1"/>
</dbReference>
<evidence type="ECO:0000256" key="8">
    <source>
        <dbReference type="ARBA" id="ARBA00023242"/>
    </source>
</evidence>
<keyword evidence="5" id="KW-0540">Nuclease</keyword>
<accession>A0AAQ3RCS2</accession>
<name>A0AAQ3RCS2_9PEZI</name>
<comment type="subcellular location">
    <subcellularLocation>
        <location evidence="1">Nucleus</location>
    </subcellularLocation>
</comment>
<evidence type="ECO:0000256" key="10">
    <source>
        <dbReference type="SAM" id="MobiDB-lite"/>
    </source>
</evidence>
<dbReference type="InterPro" id="IPR012337">
    <property type="entry name" value="RNaseH-like_sf"/>
</dbReference>
<evidence type="ECO:0000256" key="4">
    <source>
        <dbReference type="ARBA" id="ARBA00022552"/>
    </source>
</evidence>
<feature type="compositionally biased region" description="Low complexity" evidence="10">
    <location>
        <begin position="301"/>
        <end position="313"/>
    </location>
</feature>
<feature type="compositionally biased region" description="Basic and acidic residues" evidence="10">
    <location>
        <begin position="33"/>
        <end position="43"/>
    </location>
</feature>
<feature type="compositionally biased region" description="Polar residues" evidence="10">
    <location>
        <begin position="1"/>
        <end position="27"/>
    </location>
</feature>
<feature type="region of interest" description="Disordered" evidence="10">
    <location>
        <begin position="294"/>
        <end position="378"/>
    </location>
</feature>
<proteinExistence type="inferred from homology"/>
<gene>
    <name evidence="12" type="ORF">R9X50_00746700</name>
</gene>
<comment type="similarity">
    <text evidence="2">Belongs to the REXO4 family.</text>
</comment>
<evidence type="ECO:0000256" key="5">
    <source>
        <dbReference type="ARBA" id="ARBA00022722"/>
    </source>
</evidence>
<dbReference type="GO" id="GO:0003676">
    <property type="term" value="F:nucleic acid binding"/>
    <property type="evidence" value="ECO:0007669"/>
    <property type="project" value="InterPro"/>
</dbReference>
<feature type="compositionally biased region" description="Basic residues" evidence="10">
    <location>
        <begin position="363"/>
        <end position="378"/>
    </location>
</feature>
<evidence type="ECO:0000256" key="2">
    <source>
        <dbReference type="ARBA" id="ARBA00010489"/>
    </source>
</evidence>
<evidence type="ECO:0000256" key="3">
    <source>
        <dbReference type="ARBA" id="ARBA00016937"/>
    </source>
</evidence>
<comment type="function">
    <text evidence="9">Exoribonuclease involved in ribosome biosynthesis. Involved in the processing of ITS1, the internal transcribed spacer localized between the 18S and 5.8S rRNAs.</text>
</comment>
<evidence type="ECO:0000313" key="13">
    <source>
        <dbReference type="Proteomes" id="UP001303373"/>
    </source>
</evidence>
<evidence type="ECO:0000256" key="1">
    <source>
        <dbReference type="ARBA" id="ARBA00004123"/>
    </source>
</evidence>
<reference evidence="12 13" key="1">
    <citation type="submission" date="2023-11" db="EMBL/GenBank/DDBJ databases">
        <title>An acidophilic fungus is an integral part of prey digestion in a carnivorous sundew plant.</title>
        <authorList>
            <person name="Tsai I.J."/>
        </authorList>
    </citation>
    <scope>NUCLEOTIDE SEQUENCE [LARGE SCALE GENOMIC DNA]</scope>
    <source>
        <strain evidence="12">169a</strain>
    </source>
</reference>
<evidence type="ECO:0000256" key="9">
    <source>
        <dbReference type="ARBA" id="ARBA00025599"/>
    </source>
</evidence>
<evidence type="ECO:0000256" key="7">
    <source>
        <dbReference type="ARBA" id="ARBA00022839"/>
    </source>
</evidence>
<organism evidence="12 13">
    <name type="scientific">Acrodontium crateriforme</name>
    <dbReference type="NCBI Taxonomy" id="150365"/>
    <lineage>
        <taxon>Eukaryota</taxon>
        <taxon>Fungi</taxon>
        <taxon>Dikarya</taxon>
        <taxon>Ascomycota</taxon>
        <taxon>Pezizomycotina</taxon>
        <taxon>Dothideomycetes</taxon>
        <taxon>Dothideomycetidae</taxon>
        <taxon>Mycosphaerellales</taxon>
        <taxon>Teratosphaeriaceae</taxon>
        <taxon>Acrodontium</taxon>
    </lineage>
</organism>
<feature type="domain" description="Exonuclease" evidence="11">
    <location>
        <begin position="127"/>
        <end position="293"/>
    </location>
</feature>
<keyword evidence="4" id="KW-0698">rRNA processing</keyword>
<dbReference type="GO" id="GO:0005634">
    <property type="term" value="C:nucleus"/>
    <property type="evidence" value="ECO:0007669"/>
    <property type="project" value="UniProtKB-SubCell"/>
</dbReference>
<dbReference type="EMBL" id="CP138592">
    <property type="protein sequence ID" value="WPH04575.1"/>
    <property type="molecule type" value="Genomic_DNA"/>
</dbReference>
<feature type="region of interest" description="Disordered" evidence="10">
    <location>
        <begin position="1"/>
        <end position="85"/>
    </location>
</feature>
<sequence length="378" mass="41513">MPGIISSNWKKLQEQLKSQKPTDQPSTGLKRRRDTEKSNEQSKKPRLAKSEYLPAKRAPRRKMGSAFSSTKEDTSTTYRRSTLTSTHDIAPSDLSAAYGSDNAVPTITSSSADDVNGGLHPTHKAGRYLALDCEMVGTGPPPHEDNVLARVSLVNFHGEQIYDSFVQAPPGIRVEDYRTFVSGVRAQDMTPTYARPYAEVHRDVTALLRGRVLVGHALKNDVEVLALTHPKCDVRDTSRYGPYRVASKGKAPALRNLARDILGIEIQSGAHSSVEDARAAMALYRREKAGFERENKKKFGQARAPAKAAGGANDRNDEEHENEDVSDEEDEELETLDGEEDEDLEIGTAPIRSGTGRGTGGPAKKKKKGKKKKRTKHA</sequence>
<keyword evidence="13" id="KW-1185">Reference proteome</keyword>
<keyword evidence="6" id="KW-0378">Hydrolase</keyword>
<feature type="compositionally biased region" description="Low complexity" evidence="10">
    <location>
        <begin position="75"/>
        <end position="85"/>
    </location>
</feature>
<dbReference type="Pfam" id="PF00929">
    <property type="entry name" value="RNase_T"/>
    <property type="match status" value="1"/>
</dbReference>
<dbReference type="SUPFAM" id="SSF53098">
    <property type="entry name" value="Ribonuclease H-like"/>
    <property type="match status" value="1"/>
</dbReference>
<evidence type="ECO:0000256" key="6">
    <source>
        <dbReference type="ARBA" id="ARBA00022801"/>
    </source>
</evidence>
<feature type="compositionally biased region" description="Acidic residues" evidence="10">
    <location>
        <begin position="319"/>
        <end position="345"/>
    </location>
</feature>
<evidence type="ECO:0000259" key="11">
    <source>
        <dbReference type="SMART" id="SM00479"/>
    </source>
</evidence>
<dbReference type="InterPro" id="IPR047021">
    <property type="entry name" value="REXO1/3/4-like"/>
</dbReference>
<protein>
    <recommendedName>
        <fullName evidence="3">RNA exonuclease 4</fullName>
    </recommendedName>
</protein>